<comment type="similarity">
    <text evidence="4">Belongs to the secreted LysM effector family.</text>
</comment>
<dbReference type="GO" id="GO:0008061">
    <property type="term" value="F:chitin binding"/>
    <property type="evidence" value="ECO:0007669"/>
    <property type="project" value="UniProtKB-KW"/>
</dbReference>
<evidence type="ECO:0000256" key="3">
    <source>
        <dbReference type="ARBA" id="ARBA00023026"/>
    </source>
</evidence>
<dbReference type="Pfam" id="PF01476">
    <property type="entry name" value="LysM"/>
    <property type="match status" value="2"/>
</dbReference>
<dbReference type="EMBL" id="JAUEPP010000005">
    <property type="protein sequence ID" value="KAK3342345.1"/>
    <property type="molecule type" value="Genomic_DNA"/>
</dbReference>
<dbReference type="CDD" id="cd00118">
    <property type="entry name" value="LysM"/>
    <property type="match status" value="3"/>
</dbReference>
<dbReference type="Gene3D" id="3.10.350.10">
    <property type="entry name" value="LysM domain"/>
    <property type="match status" value="4"/>
</dbReference>
<evidence type="ECO:0000313" key="8">
    <source>
        <dbReference type="Proteomes" id="UP001278500"/>
    </source>
</evidence>
<proteinExistence type="inferred from homology"/>
<keyword evidence="3" id="KW-0843">Virulence</keyword>
<feature type="domain" description="LysM" evidence="6">
    <location>
        <begin position="282"/>
        <end position="328"/>
    </location>
</feature>
<feature type="compositionally biased region" description="Low complexity" evidence="5">
    <location>
        <begin position="69"/>
        <end position="82"/>
    </location>
</feature>
<evidence type="ECO:0000256" key="1">
    <source>
        <dbReference type="ARBA" id="ARBA00022669"/>
    </source>
</evidence>
<evidence type="ECO:0000256" key="2">
    <source>
        <dbReference type="ARBA" id="ARBA00022729"/>
    </source>
</evidence>
<keyword evidence="2" id="KW-0732">Signal</keyword>
<dbReference type="PANTHER" id="PTHR34997">
    <property type="entry name" value="AM15"/>
    <property type="match status" value="1"/>
</dbReference>
<organism evidence="7 8">
    <name type="scientific">Neurospora tetraspora</name>
    <dbReference type="NCBI Taxonomy" id="94610"/>
    <lineage>
        <taxon>Eukaryota</taxon>
        <taxon>Fungi</taxon>
        <taxon>Dikarya</taxon>
        <taxon>Ascomycota</taxon>
        <taxon>Pezizomycotina</taxon>
        <taxon>Sordariomycetes</taxon>
        <taxon>Sordariomycetidae</taxon>
        <taxon>Sordariales</taxon>
        <taxon>Sordariaceae</taxon>
        <taxon>Neurospora</taxon>
    </lineage>
</organism>
<dbReference type="PROSITE" id="PS51782">
    <property type="entry name" value="LYSM"/>
    <property type="match status" value="4"/>
</dbReference>
<dbReference type="SUPFAM" id="SSF54106">
    <property type="entry name" value="LysM domain"/>
    <property type="match status" value="4"/>
</dbReference>
<dbReference type="RefSeq" id="XP_062680138.1">
    <property type="nucleotide sequence ID" value="XM_062830618.1"/>
</dbReference>
<evidence type="ECO:0000256" key="4">
    <source>
        <dbReference type="ARBA" id="ARBA00044955"/>
    </source>
</evidence>
<reference evidence="7" key="2">
    <citation type="submission" date="2023-06" db="EMBL/GenBank/DDBJ databases">
        <authorList>
            <consortium name="Lawrence Berkeley National Laboratory"/>
            <person name="Haridas S."/>
            <person name="Hensen N."/>
            <person name="Bonometti L."/>
            <person name="Westerberg I."/>
            <person name="Brannstrom I.O."/>
            <person name="Guillou S."/>
            <person name="Cros-Aarteil S."/>
            <person name="Calhoun S."/>
            <person name="Kuo A."/>
            <person name="Mondo S."/>
            <person name="Pangilinan J."/>
            <person name="Riley R."/>
            <person name="Labutti K."/>
            <person name="Andreopoulos B."/>
            <person name="Lipzen A."/>
            <person name="Chen C."/>
            <person name="Yanf M."/>
            <person name="Daum C."/>
            <person name="Ng V."/>
            <person name="Clum A."/>
            <person name="Steindorff A."/>
            <person name="Ohm R."/>
            <person name="Martin F."/>
            <person name="Silar P."/>
            <person name="Natvig D."/>
            <person name="Lalanne C."/>
            <person name="Gautier V."/>
            <person name="Ament-Velasquez S.L."/>
            <person name="Kruys A."/>
            <person name="Hutchinson M.I."/>
            <person name="Powell A.J."/>
            <person name="Barry K."/>
            <person name="Miller A.N."/>
            <person name="Grigoriev I.V."/>
            <person name="Debuchy R."/>
            <person name="Gladieux P."/>
            <person name="Thoren M.H."/>
            <person name="Johannesson H."/>
        </authorList>
    </citation>
    <scope>NUCLEOTIDE SEQUENCE</scope>
    <source>
        <strain evidence="7">CBS 560.94</strain>
    </source>
</reference>
<dbReference type="InterPro" id="IPR018392">
    <property type="entry name" value="LysM"/>
</dbReference>
<keyword evidence="1" id="KW-0147">Chitin-binding</keyword>
<dbReference type="SMART" id="SM00257">
    <property type="entry name" value="LysM"/>
    <property type="match status" value="4"/>
</dbReference>
<feature type="region of interest" description="Disordered" evidence="5">
    <location>
        <begin position="61"/>
        <end position="87"/>
    </location>
</feature>
<evidence type="ECO:0000259" key="6">
    <source>
        <dbReference type="PROSITE" id="PS51782"/>
    </source>
</evidence>
<evidence type="ECO:0000313" key="7">
    <source>
        <dbReference type="EMBL" id="KAK3342345.1"/>
    </source>
</evidence>
<keyword evidence="8" id="KW-1185">Reference proteome</keyword>
<dbReference type="InterPro" id="IPR036779">
    <property type="entry name" value="LysM_dom_sf"/>
</dbReference>
<comment type="caution">
    <text evidence="7">The sequence shown here is derived from an EMBL/GenBank/DDBJ whole genome shotgun (WGS) entry which is preliminary data.</text>
</comment>
<dbReference type="InterPro" id="IPR052210">
    <property type="entry name" value="LysM1-like"/>
</dbReference>
<accession>A0AAE0JC50</accession>
<protein>
    <recommendedName>
        <fullName evidence="6">LysM domain-containing protein</fullName>
    </recommendedName>
</protein>
<dbReference type="GeneID" id="87867772"/>
<reference evidence="7" key="1">
    <citation type="journal article" date="2023" name="Mol. Phylogenet. Evol.">
        <title>Genome-scale phylogeny and comparative genomics of the fungal order Sordariales.</title>
        <authorList>
            <person name="Hensen N."/>
            <person name="Bonometti L."/>
            <person name="Westerberg I."/>
            <person name="Brannstrom I.O."/>
            <person name="Guillou S."/>
            <person name="Cros-Aarteil S."/>
            <person name="Calhoun S."/>
            <person name="Haridas S."/>
            <person name="Kuo A."/>
            <person name="Mondo S."/>
            <person name="Pangilinan J."/>
            <person name="Riley R."/>
            <person name="LaButti K."/>
            <person name="Andreopoulos B."/>
            <person name="Lipzen A."/>
            <person name="Chen C."/>
            <person name="Yan M."/>
            <person name="Daum C."/>
            <person name="Ng V."/>
            <person name="Clum A."/>
            <person name="Steindorff A."/>
            <person name="Ohm R.A."/>
            <person name="Martin F."/>
            <person name="Silar P."/>
            <person name="Natvig D.O."/>
            <person name="Lalanne C."/>
            <person name="Gautier V."/>
            <person name="Ament-Velasquez S.L."/>
            <person name="Kruys A."/>
            <person name="Hutchinson M.I."/>
            <person name="Powell A.J."/>
            <person name="Barry K."/>
            <person name="Miller A.N."/>
            <person name="Grigoriev I.V."/>
            <person name="Debuchy R."/>
            <person name="Gladieux P."/>
            <person name="Hiltunen Thoren M."/>
            <person name="Johannesson H."/>
        </authorList>
    </citation>
    <scope>NUCLEOTIDE SEQUENCE</scope>
    <source>
        <strain evidence="7">CBS 560.94</strain>
    </source>
</reference>
<name>A0AAE0JC50_9PEZI</name>
<sequence length="402" mass="42315">MSVSLSLAARARAYLVDPPTTTAPNTAEECSNWIVAENSSTCEEIAEYNWITVTQLKRWGAPEEEEPKTTTTIAAGPTTTSTVSNGIITPTPTQEGIIKDYNKFHFVSTGQGCATVQSLYGLSWADFYRWNPAVGANCETLWANTNVCVGVIGGASVSTSVPATATTTAGNGIATPSPTQAGMVGNCNKFHFVSGGQDCPAIQYLYGITFDQLLRWNPAIGASCQGMWANTYLCVSTTTDQTTLITSTKTTVITTSKPTTTAGNGISTPQPIQTGIPTNCDKFHTVVAGDECQAIANKYSVSLSQFYAWNPAIGTGCSTLWAGYNVCVHTVGATTIKTTASPTSTGNGIATPTPTQPVASGDTCDVIASKYGTTSTKIHSWNTQINSACNNIWLGYYVCVGV</sequence>
<dbReference type="PANTHER" id="PTHR34997:SF2">
    <property type="entry name" value="LYSM DOMAIN-CONTAINING PROTEIN-RELATED"/>
    <property type="match status" value="1"/>
</dbReference>
<gene>
    <name evidence="7" type="ORF">B0H65DRAFT_575430</name>
</gene>
<feature type="domain" description="LysM" evidence="6">
    <location>
        <begin position="103"/>
        <end position="149"/>
    </location>
</feature>
<evidence type="ECO:0000256" key="5">
    <source>
        <dbReference type="SAM" id="MobiDB-lite"/>
    </source>
</evidence>
<feature type="domain" description="LysM" evidence="6">
    <location>
        <begin position="354"/>
        <end position="400"/>
    </location>
</feature>
<dbReference type="AlphaFoldDB" id="A0AAE0JC50"/>
<dbReference type="Proteomes" id="UP001278500">
    <property type="component" value="Unassembled WGS sequence"/>
</dbReference>
<feature type="domain" description="LysM" evidence="6">
    <location>
        <begin position="189"/>
        <end position="235"/>
    </location>
</feature>